<sequence>MKKIFTILLFLCIYSFCYSNSREPLKNCIMKFGKNSMTFEKYGSLKEIDFYISMMKEQFSTPIESKQYGYFPVYEDDNNDASEKYYLIYITKDENGNTYILPNRIDYMKYKNWSDIYCYFIRISEITEKSAKVDVKCMVLDWEFGWEDDLDYFKLCCKYNNEFIKSIFSNDLSKLGIRFSTFYSPGLETYNAKIKYID</sequence>
<dbReference type="Proteomes" id="UP000310168">
    <property type="component" value="Unassembled WGS sequence"/>
</dbReference>
<dbReference type="RefSeq" id="WP_137998873.1">
    <property type="nucleotide sequence ID" value="NZ_SJDU01000274.1"/>
</dbReference>
<evidence type="ECO:0000313" key="2">
    <source>
        <dbReference type="Proteomes" id="UP000310168"/>
    </source>
</evidence>
<organism evidence="1 2">
    <name type="scientific">Brachyspira catarrhinii</name>
    <dbReference type="NCBI Taxonomy" id="2528966"/>
    <lineage>
        <taxon>Bacteria</taxon>
        <taxon>Pseudomonadati</taxon>
        <taxon>Spirochaetota</taxon>
        <taxon>Spirochaetia</taxon>
        <taxon>Brachyspirales</taxon>
        <taxon>Brachyspiraceae</taxon>
        <taxon>Brachyspira</taxon>
    </lineage>
</organism>
<dbReference type="EMBL" id="SJDU01000274">
    <property type="protein sequence ID" value="TKZ32333.1"/>
    <property type="molecule type" value="Genomic_DNA"/>
</dbReference>
<proteinExistence type="predicted"/>
<evidence type="ECO:0000313" key="1">
    <source>
        <dbReference type="EMBL" id="TKZ32333.1"/>
    </source>
</evidence>
<reference evidence="1 2" key="1">
    <citation type="journal article" date="2019" name="Anaerobe">
        <title>Brachyspira catarrhinii sp. nov., an anaerobic intestinal spirochaete isolated from vervet monkeys may have been misidentified as Brachyspira aalborgi in previous studies.</title>
        <authorList>
            <person name="Phillips N.D."/>
            <person name="La T."/>
            <person name="Hampson D.J."/>
        </authorList>
    </citation>
    <scope>NUCLEOTIDE SEQUENCE [LARGE SCALE GENOMIC DNA]</scope>
    <source>
        <strain evidence="1 2">Z12</strain>
    </source>
</reference>
<keyword evidence="2" id="KW-1185">Reference proteome</keyword>
<comment type="caution">
    <text evidence="1">The sequence shown here is derived from an EMBL/GenBank/DDBJ whole genome shotgun (WGS) entry which is preliminary data.</text>
</comment>
<accession>A0ABY2TS31</accession>
<gene>
    <name evidence="1" type="ORF">EZH24_09255</name>
</gene>
<name>A0ABY2TS31_9SPIR</name>
<protein>
    <submittedName>
        <fullName evidence="1">Uncharacterized protein</fullName>
    </submittedName>
</protein>